<dbReference type="GO" id="GO:0003824">
    <property type="term" value="F:catalytic activity"/>
    <property type="evidence" value="ECO:0007669"/>
    <property type="project" value="InterPro"/>
</dbReference>
<dbReference type="InterPro" id="IPR036551">
    <property type="entry name" value="Flavin_trans-like"/>
</dbReference>
<name>A0A6P3YG16_DINQU</name>
<dbReference type="Gene3D" id="3.40.50.1950">
    <property type="entry name" value="Flavin prenyltransferase-like"/>
    <property type="match status" value="1"/>
</dbReference>
<accession>A0A6P3YG16</accession>
<evidence type="ECO:0000313" key="1">
    <source>
        <dbReference type="Proteomes" id="UP000515204"/>
    </source>
</evidence>
<reference evidence="2" key="1">
    <citation type="submission" date="2025-08" db="UniProtKB">
        <authorList>
            <consortium name="RefSeq"/>
        </authorList>
    </citation>
    <scope>IDENTIFICATION</scope>
</reference>
<protein>
    <submittedName>
        <fullName evidence="2">Uncharacterized protein LOC106751925 isoform X3</fullName>
    </submittedName>
</protein>
<dbReference type="Proteomes" id="UP000515204">
    <property type="component" value="Unplaced"/>
</dbReference>
<dbReference type="AlphaFoldDB" id="A0A6P3YG16"/>
<sequence length="170" mass="19291">MYVDSPSVDIACEPTRPWSDMSSYTFSQKLFRPTPPERGSFPLDHEGVPQLPYGPQPDGSRGLVQARLRRRPAQRDIDLDLVVDQLLRRLYCPRRCLPDRVVVGTQAIASRILLLKVELLRSWGYKEVSCIKKLLMCGDEGMGAMAEVDTIVQTTVRMLEPRDSYMYSAS</sequence>
<organism evidence="1 2">
    <name type="scientific">Dinoponera quadriceps</name>
    <name type="common">South American ant</name>
    <dbReference type="NCBI Taxonomy" id="609295"/>
    <lineage>
        <taxon>Eukaryota</taxon>
        <taxon>Metazoa</taxon>
        <taxon>Ecdysozoa</taxon>
        <taxon>Arthropoda</taxon>
        <taxon>Hexapoda</taxon>
        <taxon>Insecta</taxon>
        <taxon>Pterygota</taxon>
        <taxon>Neoptera</taxon>
        <taxon>Endopterygota</taxon>
        <taxon>Hymenoptera</taxon>
        <taxon>Apocrita</taxon>
        <taxon>Aculeata</taxon>
        <taxon>Formicoidea</taxon>
        <taxon>Formicidae</taxon>
        <taxon>Ponerinae</taxon>
        <taxon>Ponerini</taxon>
        <taxon>Dinoponera</taxon>
    </lineage>
</organism>
<dbReference type="GeneID" id="106751925"/>
<keyword evidence="1" id="KW-1185">Reference proteome</keyword>
<dbReference type="SUPFAM" id="SSF52507">
    <property type="entry name" value="Homo-oligomeric flavin-containing Cys decarboxylases, HFCD"/>
    <property type="match status" value="1"/>
</dbReference>
<evidence type="ECO:0000313" key="2">
    <source>
        <dbReference type="RefSeq" id="XP_014488717.1"/>
    </source>
</evidence>
<proteinExistence type="predicted"/>
<gene>
    <name evidence="2" type="primary">LOC106751925</name>
</gene>
<dbReference type="OrthoDB" id="1532798at2759"/>
<dbReference type="RefSeq" id="XP_014488717.1">
    <property type="nucleotide sequence ID" value="XM_014633231.1"/>
</dbReference>